<evidence type="ECO:0000256" key="13">
    <source>
        <dbReference type="SAM" id="SignalP"/>
    </source>
</evidence>
<evidence type="ECO:0000259" key="14">
    <source>
        <dbReference type="PROSITE" id="PS50157"/>
    </source>
</evidence>
<comment type="similarity">
    <text evidence="3">Belongs to the krueppel C2H2-type zinc-finger protein family.</text>
</comment>
<feature type="chain" id="PRO_5018641816" description="C2H2-type domain-containing protein" evidence="13">
    <location>
        <begin position="29"/>
        <end position="200"/>
    </location>
</feature>
<dbReference type="PANTHER" id="PTHR23235">
    <property type="entry name" value="KRUEPPEL-LIKE TRANSCRIPTION FACTOR"/>
    <property type="match status" value="1"/>
</dbReference>
<dbReference type="Proteomes" id="UP000261600">
    <property type="component" value="Unplaced"/>
</dbReference>
<feature type="domain" description="C2H2-type" evidence="14">
    <location>
        <begin position="97"/>
        <end position="124"/>
    </location>
</feature>
<feature type="domain" description="C2H2-type" evidence="14">
    <location>
        <begin position="53"/>
        <end position="80"/>
    </location>
</feature>
<dbReference type="GO" id="GO:0000978">
    <property type="term" value="F:RNA polymerase II cis-regulatory region sequence-specific DNA binding"/>
    <property type="evidence" value="ECO:0007669"/>
    <property type="project" value="TreeGrafter"/>
</dbReference>
<evidence type="ECO:0000256" key="1">
    <source>
        <dbReference type="ARBA" id="ARBA00003767"/>
    </source>
</evidence>
<evidence type="ECO:0000256" key="4">
    <source>
        <dbReference type="ARBA" id="ARBA00022723"/>
    </source>
</evidence>
<feature type="signal peptide" evidence="13">
    <location>
        <begin position="1"/>
        <end position="28"/>
    </location>
</feature>
<keyword evidence="8" id="KW-0805">Transcription regulation</keyword>
<dbReference type="Ensembl" id="ENSMALT00000016778.1">
    <property type="protein sequence ID" value="ENSMALP00000016447.1"/>
    <property type="gene ID" value="ENSMALG00000011493.1"/>
</dbReference>
<evidence type="ECO:0000256" key="12">
    <source>
        <dbReference type="PROSITE-ProRule" id="PRU00042"/>
    </source>
</evidence>
<dbReference type="SUPFAM" id="SSF57667">
    <property type="entry name" value="beta-beta-alpha zinc fingers"/>
    <property type="match status" value="3"/>
</dbReference>
<dbReference type="Pfam" id="PF00096">
    <property type="entry name" value="zf-C2H2"/>
    <property type="match status" value="3"/>
</dbReference>
<dbReference type="SMART" id="SM00355">
    <property type="entry name" value="ZnF_C2H2"/>
    <property type="match status" value="3"/>
</dbReference>
<keyword evidence="9" id="KW-0238">DNA-binding</keyword>
<keyword evidence="6 12" id="KW-0863">Zinc-finger</keyword>
<keyword evidence="11" id="KW-0539">Nucleus</keyword>
<protein>
    <recommendedName>
        <fullName evidence="14">C2H2-type domain-containing protein</fullName>
    </recommendedName>
</protein>
<name>A0A3Q3JPN3_MONAL</name>
<dbReference type="STRING" id="43700.ENSMALP00000016447"/>
<evidence type="ECO:0000256" key="6">
    <source>
        <dbReference type="ARBA" id="ARBA00022771"/>
    </source>
</evidence>
<reference evidence="15" key="2">
    <citation type="submission" date="2025-09" db="UniProtKB">
        <authorList>
            <consortium name="Ensembl"/>
        </authorList>
    </citation>
    <scope>IDENTIFICATION</scope>
</reference>
<comment type="function">
    <text evidence="1">May be involved in transcriptional regulation.</text>
</comment>
<keyword evidence="4" id="KW-0479">Metal-binding</keyword>
<dbReference type="InterPro" id="IPR036236">
    <property type="entry name" value="Znf_C2H2_sf"/>
</dbReference>
<dbReference type="GO" id="GO:0008270">
    <property type="term" value="F:zinc ion binding"/>
    <property type="evidence" value="ECO:0007669"/>
    <property type="project" value="UniProtKB-KW"/>
</dbReference>
<keyword evidence="16" id="KW-1185">Reference proteome</keyword>
<evidence type="ECO:0000256" key="2">
    <source>
        <dbReference type="ARBA" id="ARBA00004123"/>
    </source>
</evidence>
<dbReference type="PANTHER" id="PTHR23235:SF178">
    <property type="entry name" value="C2H2-TYPE DOMAIN-CONTAINING PROTEIN-RELATED"/>
    <property type="match status" value="1"/>
</dbReference>
<accession>A0A3Q3JPN3</accession>
<dbReference type="InterPro" id="IPR013087">
    <property type="entry name" value="Znf_C2H2_type"/>
</dbReference>
<comment type="subcellular location">
    <subcellularLocation>
        <location evidence="2">Nucleus</location>
    </subcellularLocation>
</comment>
<evidence type="ECO:0000313" key="15">
    <source>
        <dbReference type="Ensembl" id="ENSMALP00000016447.1"/>
    </source>
</evidence>
<sequence length="200" mass="22719">LFGRPPADSLDCCTTLATGLLLFSYVLASHSSNVDTSPLSETESDLPTDGKFLKCDTCGKGFTRKYGLNRHLRLHTGERPYSCKTEHERTHTDERPYVCNTCGKRFKRSSALNVHLRIHTGEKPYISLNYHFIAHTGEKMYSCETSHMRSHTGEKPYSCRTCGKSFTRNSLLVVHMKIHTGEKPYSCKLVENLSYIRMTC</sequence>
<dbReference type="GO" id="GO:0005634">
    <property type="term" value="C:nucleus"/>
    <property type="evidence" value="ECO:0007669"/>
    <property type="project" value="UniProtKB-SubCell"/>
</dbReference>
<proteinExistence type="inferred from homology"/>
<evidence type="ECO:0000313" key="16">
    <source>
        <dbReference type="Proteomes" id="UP000261600"/>
    </source>
</evidence>
<dbReference type="PROSITE" id="PS50157">
    <property type="entry name" value="ZINC_FINGER_C2H2_2"/>
    <property type="match status" value="3"/>
</dbReference>
<evidence type="ECO:0000256" key="10">
    <source>
        <dbReference type="ARBA" id="ARBA00023163"/>
    </source>
</evidence>
<dbReference type="FunFam" id="3.30.160.60:FF:000478">
    <property type="entry name" value="Zinc finger protein 133"/>
    <property type="match status" value="2"/>
</dbReference>
<keyword evidence="7" id="KW-0862">Zinc</keyword>
<dbReference type="GO" id="GO:0000981">
    <property type="term" value="F:DNA-binding transcription factor activity, RNA polymerase II-specific"/>
    <property type="evidence" value="ECO:0007669"/>
    <property type="project" value="TreeGrafter"/>
</dbReference>
<keyword evidence="5" id="KW-0677">Repeat</keyword>
<organism evidence="15 16">
    <name type="scientific">Monopterus albus</name>
    <name type="common">Swamp eel</name>
    <dbReference type="NCBI Taxonomy" id="43700"/>
    <lineage>
        <taxon>Eukaryota</taxon>
        <taxon>Metazoa</taxon>
        <taxon>Chordata</taxon>
        <taxon>Craniata</taxon>
        <taxon>Vertebrata</taxon>
        <taxon>Euteleostomi</taxon>
        <taxon>Actinopterygii</taxon>
        <taxon>Neopterygii</taxon>
        <taxon>Teleostei</taxon>
        <taxon>Neoteleostei</taxon>
        <taxon>Acanthomorphata</taxon>
        <taxon>Anabantaria</taxon>
        <taxon>Synbranchiformes</taxon>
        <taxon>Synbranchidae</taxon>
        <taxon>Monopterus</taxon>
    </lineage>
</organism>
<dbReference type="Gene3D" id="3.30.160.60">
    <property type="entry name" value="Classic Zinc Finger"/>
    <property type="match status" value="5"/>
</dbReference>
<dbReference type="PROSITE" id="PS00028">
    <property type="entry name" value="ZINC_FINGER_C2H2_1"/>
    <property type="match status" value="3"/>
</dbReference>
<dbReference type="FunFam" id="3.30.160.60:FF:002110">
    <property type="entry name" value="Zinc finger protein 1053"/>
    <property type="match status" value="1"/>
</dbReference>
<feature type="domain" description="C2H2-type" evidence="14">
    <location>
        <begin position="157"/>
        <end position="184"/>
    </location>
</feature>
<evidence type="ECO:0000256" key="11">
    <source>
        <dbReference type="ARBA" id="ARBA00023242"/>
    </source>
</evidence>
<reference evidence="15" key="1">
    <citation type="submission" date="2025-08" db="UniProtKB">
        <authorList>
            <consortium name="Ensembl"/>
        </authorList>
    </citation>
    <scope>IDENTIFICATION</scope>
</reference>
<keyword evidence="10" id="KW-0804">Transcription</keyword>
<evidence type="ECO:0000256" key="3">
    <source>
        <dbReference type="ARBA" id="ARBA00006991"/>
    </source>
</evidence>
<dbReference type="AlphaFoldDB" id="A0A3Q3JPN3"/>
<keyword evidence="13" id="KW-0732">Signal</keyword>
<evidence type="ECO:0000256" key="8">
    <source>
        <dbReference type="ARBA" id="ARBA00023015"/>
    </source>
</evidence>
<evidence type="ECO:0000256" key="7">
    <source>
        <dbReference type="ARBA" id="ARBA00022833"/>
    </source>
</evidence>
<evidence type="ECO:0000256" key="9">
    <source>
        <dbReference type="ARBA" id="ARBA00023125"/>
    </source>
</evidence>
<evidence type="ECO:0000256" key="5">
    <source>
        <dbReference type="ARBA" id="ARBA00022737"/>
    </source>
</evidence>